<dbReference type="AlphaFoldDB" id="A0A9Q3I896"/>
<comment type="caution">
    <text evidence="1">The sequence shown here is derived from an EMBL/GenBank/DDBJ whole genome shotgun (WGS) entry which is preliminary data.</text>
</comment>
<dbReference type="Proteomes" id="UP000765509">
    <property type="component" value="Unassembled WGS sequence"/>
</dbReference>
<evidence type="ECO:0000313" key="2">
    <source>
        <dbReference type="Proteomes" id="UP000765509"/>
    </source>
</evidence>
<accession>A0A9Q3I896</accession>
<sequence>MSETDEAGNMLCIYWPNSETNDESQDLCINHNFQGLHNEGQRWGLPIIEYFKISIIQIIPFIEFEDLLGNEDITQETPTEASLRQLPGSNFSKLEFMDILNYDAIEGNLNNDYWNEISYMDSDIRSSLYWGKIQAWRWFCLQEYQIEGRSIKWREDCYIIVKGLDFDLEDKVLQLIIIMKNDQFCLKKEEWNKLWKEIVRSKIEIKMKKNEDYFKKIKGPAWP</sequence>
<organism evidence="1 2">
    <name type="scientific">Austropuccinia psidii MF-1</name>
    <dbReference type="NCBI Taxonomy" id="1389203"/>
    <lineage>
        <taxon>Eukaryota</taxon>
        <taxon>Fungi</taxon>
        <taxon>Dikarya</taxon>
        <taxon>Basidiomycota</taxon>
        <taxon>Pucciniomycotina</taxon>
        <taxon>Pucciniomycetes</taxon>
        <taxon>Pucciniales</taxon>
        <taxon>Sphaerophragmiaceae</taxon>
        <taxon>Austropuccinia</taxon>
    </lineage>
</organism>
<evidence type="ECO:0000313" key="1">
    <source>
        <dbReference type="EMBL" id="MBW0531803.1"/>
    </source>
</evidence>
<gene>
    <name evidence="1" type="ORF">O181_071518</name>
</gene>
<name>A0A9Q3I896_9BASI</name>
<protein>
    <submittedName>
        <fullName evidence="1">Uncharacterized protein</fullName>
    </submittedName>
</protein>
<proteinExistence type="predicted"/>
<dbReference type="EMBL" id="AVOT02037154">
    <property type="protein sequence ID" value="MBW0531803.1"/>
    <property type="molecule type" value="Genomic_DNA"/>
</dbReference>
<keyword evidence="2" id="KW-1185">Reference proteome</keyword>
<reference evidence="1" key="1">
    <citation type="submission" date="2021-03" db="EMBL/GenBank/DDBJ databases">
        <title>Draft genome sequence of rust myrtle Austropuccinia psidii MF-1, a brazilian biotype.</title>
        <authorList>
            <person name="Quecine M.C."/>
            <person name="Pachon D.M.R."/>
            <person name="Bonatelli M.L."/>
            <person name="Correr F.H."/>
            <person name="Franceschini L.M."/>
            <person name="Leite T.F."/>
            <person name="Margarido G.R.A."/>
            <person name="Almeida C.A."/>
            <person name="Ferrarezi J.A."/>
            <person name="Labate C.A."/>
        </authorList>
    </citation>
    <scope>NUCLEOTIDE SEQUENCE</scope>
    <source>
        <strain evidence="1">MF-1</strain>
    </source>
</reference>